<evidence type="ECO:0000256" key="1">
    <source>
        <dbReference type="SAM" id="MobiDB-lite"/>
    </source>
</evidence>
<accession>I8T4D0</accession>
<dbReference type="AlphaFoldDB" id="I8T4D0"/>
<feature type="compositionally biased region" description="Basic and acidic residues" evidence="1">
    <location>
        <begin position="21"/>
        <end position="34"/>
    </location>
</feature>
<evidence type="ECO:0000313" key="2">
    <source>
        <dbReference type="EMBL" id="EIT68563.1"/>
    </source>
</evidence>
<comment type="caution">
    <text evidence="2">The sequence shown here is derived from an EMBL/GenBank/DDBJ whole genome shotgun (WGS) entry which is preliminary data.</text>
</comment>
<dbReference type="EMBL" id="AKGD01000003">
    <property type="protein sequence ID" value="EIT68563.1"/>
    <property type="molecule type" value="Genomic_DNA"/>
</dbReference>
<evidence type="ECO:0000313" key="3">
    <source>
        <dbReference type="Proteomes" id="UP000003704"/>
    </source>
</evidence>
<keyword evidence="3" id="KW-1185">Reference proteome</keyword>
<reference evidence="2 3" key="1">
    <citation type="journal article" date="2012" name="J. Bacteriol.">
        <title>Genome Sequence of n-Alkane-Degrading Hydrocarboniphaga effusa Strain AP103T (ATCC BAA-332T).</title>
        <authorList>
            <person name="Chang H.K."/>
            <person name="Zylstra G.J."/>
            <person name="Chae J.C."/>
        </authorList>
    </citation>
    <scope>NUCLEOTIDE SEQUENCE [LARGE SCALE GENOMIC DNA]</scope>
    <source>
        <strain evidence="2 3">AP103</strain>
    </source>
</reference>
<organism evidence="2 3">
    <name type="scientific">Hydrocarboniphaga effusa AP103</name>
    <dbReference type="NCBI Taxonomy" id="1172194"/>
    <lineage>
        <taxon>Bacteria</taxon>
        <taxon>Pseudomonadati</taxon>
        <taxon>Pseudomonadota</taxon>
        <taxon>Gammaproteobacteria</taxon>
        <taxon>Nevskiales</taxon>
        <taxon>Nevskiaceae</taxon>
        <taxon>Hydrocarboniphaga</taxon>
    </lineage>
</organism>
<name>I8T4D0_9GAMM</name>
<gene>
    <name evidence="2" type="ORF">WQQ_37580</name>
</gene>
<sequence>MNRPLSGTPRIEPHAAPLRADAGRQRAARPEFASRGEPGSPVTRWV</sequence>
<protein>
    <submittedName>
        <fullName evidence="2">Uncharacterized protein</fullName>
    </submittedName>
</protein>
<feature type="region of interest" description="Disordered" evidence="1">
    <location>
        <begin position="1"/>
        <end position="46"/>
    </location>
</feature>
<proteinExistence type="predicted"/>
<dbReference type="Proteomes" id="UP000003704">
    <property type="component" value="Unassembled WGS sequence"/>
</dbReference>